<organism evidence="2 3">
    <name type="scientific">Ornithinibacillus xuwenensis</name>
    <dbReference type="NCBI Taxonomy" id="3144668"/>
    <lineage>
        <taxon>Bacteria</taxon>
        <taxon>Bacillati</taxon>
        <taxon>Bacillota</taxon>
        <taxon>Bacilli</taxon>
        <taxon>Bacillales</taxon>
        <taxon>Bacillaceae</taxon>
        <taxon>Ornithinibacillus</taxon>
    </lineage>
</organism>
<evidence type="ECO:0000313" key="2">
    <source>
        <dbReference type="EMBL" id="MEN2769044.1"/>
    </source>
</evidence>
<dbReference type="Proteomes" id="UP001444625">
    <property type="component" value="Unassembled WGS sequence"/>
</dbReference>
<evidence type="ECO:0000313" key="3">
    <source>
        <dbReference type="Proteomes" id="UP001444625"/>
    </source>
</evidence>
<proteinExistence type="predicted"/>
<feature type="transmembrane region" description="Helical" evidence="1">
    <location>
        <begin position="122"/>
        <end position="141"/>
    </location>
</feature>
<reference evidence="2 3" key="1">
    <citation type="submission" date="2024-05" db="EMBL/GenBank/DDBJ databases">
        <authorList>
            <person name="Haq I."/>
            <person name="Ullah Z."/>
            <person name="Ahmad R."/>
            <person name="Li M."/>
            <person name="Tong Y."/>
        </authorList>
    </citation>
    <scope>NUCLEOTIDE SEQUENCE [LARGE SCALE GENOMIC DNA]</scope>
    <source>
        <strain evidence="2 3">16A2E</strain>
    </source>
</reference>
<gene>
    <name evidence="2" type="ORF">ABC228_17865</name>
</gene>
<keyword evidence="3" id="KW-1185">Reference proteome</keyword>
<keyword evidence="1" id="KW-1133">Transmembrane helix</keyword>
<evidence type="ECO:0000256" key="1">
    <source>
        <dbReference type="SAM" id="Phobius"/>
    </source>
</evidence>
<accession>A0ABU9XL84</accession>
<name>A0ABU9XL84_9BACI</name>
<keyword evidence="1" id="KW-0812">Transmembrane</keyword>
<dbReference type="RefSeq" id="WP_345826542.1">
    <property type="nucleotide sequence ID" value="NZ_JBDIML010000009.1"/>
</dbReference>
<comment type="caution">
    <text evidence="2">The sequence shown here is derived from an EMBL/GenBank/DDBJ whole genome shotgun (WGS) entry which is preliminary data.</text>
</comment>
<sequence>MGRMDTREISLDGFQEEIVEVVHQLGELRDLELEDYISILIKRSDSIKLAGQILHYLDAINEISTKLSEKDKQLNRVAISELQESLRNKSLTPMEKRFLYEEVADLIRSMESIRSYWKQKSLLGLKYIGAASAVAAATVFFRKRK</sequence>
<keyword evidence="1" id="KW-0472">Membrane</keyword>
<protein>
    <submittedName>
        <fullName evidence="2">Uncharacterized protein</fullName>
    </submittedName>
</protein>
<dbReference type="EMBL" id="JBDIML010000009">
    <property type="protein sequence ID" value="MEN2769044.1"/>
    <property type="molecule type" value="Genomic_DNA"/>
</dbReference>